<name>A0A0J5IPA5_9GAMM</name>
<feature type="domain" description="Fido" evidence="8">
    <location>
        <begin position="69"/>
        <end position="206"/>
    </location>
</feature>
<dbReference type="STRING" id="880157.AB204_11180"/>
<dbReference type="Proteomes" id="UP000036277">
    <property type="component" value="Unassembled WGS sequence"/>
</dbReference>
<dbReference type="GO" id="GO:0070733">
    <property type="term" value="F:AMPylase activity"/>
    <property type="evidence" value="ECO:0007669"/>
    <property type="project" value="UniProtKB-EC"/>
</dbReference>
<evidence type="ECO:0000256" key="4">
    <source>
        <dbReference type="ARBA" id="ARBA00022840"/>
    </source>
</evidence>
<dbReference type="Gene3D" id="1.10.3290.10">
    <property type="entry name" value="Fido-like domain"/>
    <property type="match status" value="1"/>
</dbReference>
<dbReference type="OrthoDB" id="9807853at2"/>
<proteinExistence type="predicted"/>
<comment type="catalytic activity">
    <reaction evidence="7">
        <text>L-tyrosyl-[protein] + ATP = O-(5'-adenylyl)-L-tyrosyl-[protein] + diphosphate</text>
        <dbReference type="Rhea" id="RHEA:54288"/>
        <dbReference type="Rhea" id="RHEA-COMP:10136"/>
        <dbReference type="Rhea" id="RHEA-COMP:13846"/>
        <dbReference type="ChEBI" id="CHEBI:30616"/>
        <dbReference type="ChEBI" id="CHEBI:33019"/>
        <dbReference type="ChEBI" id="CHEBI:46858"/>
        <dbReference type="ChEBI" id="CHEBI:83624"/>
        <dbReference type="EC" id="2.7.7.108"/>
    </reaction>
</comment>
<keyword evidence="1" id="KW-0808">Transferase</keyword>
<dbReference type="EMBL" id="LFCV01000067">
    <property type="protein sequence ID" value="KMJ45025.1"/>
    <property type="molecule type" value="Genomic_DNA"/>
</dbReference>
<evidence type="ECO:0000256" key="1">
    <source>
        <dbReference type="ARBA" id="ARBA00022679"/>
    </source>
</evidence>
<dbReference type="GO" id="GO:0005524">
    <property type="term" value="F:ATP binding"/>
    <property type="evidence" value="ECO:0007669"/>
    <property type="project" value="UniProtKB-KW"/>
</dbReference>
<dbReference type="PATRIC" id="fig|880157.4.peg.2367"/>
<evidence type="ECO:0000256" key="7">
    <source>
        <dbReference type="ARBA" id="ARBA00048696"/>
    </source>
</evidence>
<protein>
    <recommendedName>
        <fullName evidence="5">protein adenylyltransferase</fullName>
        <ecNumber evidence="5">2.7.7.108</ecNumber>
    </recommendedName>
</protein>
<evidence type="ECO:0000313" key="9">
    <source>
        <dbReference type="EMBL" id="KMJ45025.1"/>
    </source>
</evidence>
<gene>
    <name evidence="9" type="ORF">AB204_11180</name>
</gene>
<keyword evidence="4" id="KW-0067">ATP-binding</keyword>
<evidence type="ECO:0000256" key="6">
    <source>
        <dbReference type="ARBA" id="ARBA00047939"/>
    </source>
</evidence>
<dbReference type="SUPFAM" id="SSF140931">
    <property type="entry name" value="Fic-like"/>
    <property type="match status" value="1"/>
</dbReference>
<dbReference type="Pfam" id="PF02661">
    <property type="entry name" value="Fic"/>
    <property type="match status" value="1"/>
</dbReference>
<dbReference type="GO" id="GO:0051302">
    <property type="term" value="P:regulation of cell division"/>
    <property type="evidence" value="ECO:0007669"/>
    <property type="project" value="TreeGrafter"/>
</dbReference>
<dbReference type="EC" id="2.7.7.108" evidence="5"/>
<keyword evidence="10" id="KW-1185">Reference proteome</keyword>
<comment type="catalytic activity">
    <reaction evidence="6">
        <text>L-threonyl-[protein] + ATP = 3-O-(5'-adenylyl)-L-threonyl-[protein] + diphosphate</text>
        <dbReference type="Rhea" id="RHEA:54292"/>
        <dbReference type="Rhea" id="RHEA-COMP:11060"/>
        <dbReference type="Rhea" id="RHEA-COMP:13847"/>
        <dbReference type="ChEBI" id="CHEBI:30013"/>
        <dbReference type="ChEBI" id="CHEBI:30616"/>
        <dbReference type="ChEBI" id="CHEBI:33019"/>
        <dbReference type="ChEBI" id="CHEBI:138113"/>
        <dbReference type="EC" id="2.7.7.108"/>
    </reaction>
</comment>
<sequence length="215" mass="24824">MYCFDCKKERDVSKYITEDAYTDPKTGVLLNRLGLTNQDELDKAEAAYVATRSIELAYRPLTISSECAYTLEHLQAIHKKLFGDVYEWAGQVRTIDISKGNTRFAHHGTIKREAQRLTRQLADEHYLKGLDREEFSRRVGFYMGELNVLHPFREGNGRTLREYVRQLAHDAGFTIRWDQIDPENLIDAAIHAYHGQSSFLARIIYENSYSISVSP</sequence>
<keyword evidence="2" id="KW-0548">Nucleotidyltransferase</keyword>
<evidence type="ECO:0000256" key="3">
    <source>
        <dbReference type="ARBA" id="ARBA00022741"/>
    </source>
</evidence>
<keyword evidence="3" id="KW-0547">Nucleotide-binding</keyword>
<evidence type="ECO:0000259" key="8">
    <source>
        <dbReference type="PROSITE" id="PS51459"/>
    </source>
</evidence>
<evidence type="ECO:0000313" key="10">
    <source>
        <dbReference type="Proteomes" id="UP000036277"/>
    </source>
</evidence>
<organism evidence="9 10">
    <name type="scientific">Xenorhabdus khoisanae</name>
    <dbReference type="NCBI Taxonomy" id="880157"/>
    <lineage>
        <taxon>Bacteria</taxon>
        <taxon>Pseudomonadati</taxon>
        <taxon>Pseudomonadota</taxon>
        <taxon>Gammaproteobacteria</taxon>
        <taxon>Enterobacterales</taxon>
        <taxon>Morganellaceae</taxon>
        <taxon>Xenorhabdus</taxon>
    </lineage>
</organism>
<dbReference type="PANTHER" id="PTHR39560">
    <property type="entry name" value="PROTEIN ADENYLYLTRANSFERASE FIC-RELATED"/>
    <property type="match status" value="1"/>
</dbReference>
<dbReference type="PROSITE" id="PS51459">
    <property type="entry name" value="FIDO"/>
    <property type="match status" value="1"/>
</dbReference>
<dbReference type="AlphaFoldDB" id="A0A0J5IPA5"/>
<dbReference type="InterPro" id="IPR036597">
    <property type="entry name" value="Fido-like_dom_sf"/>
</dbReference>
<reference evidence="9 10" key="1">
    <citation type="submission" date="2015-06" db="EMBL/GenBank/DDBJ databases">
        <title>Draft Whole-Genome Sequence of the Entomopathogenic Bacterium Xenorhabdus khoisanae.</title>
        <authorList>
            <person name="Naidoo S."/>
            <person name="Featherston J."/>
            <person name="Gray V.M."/>
        </authorList>
    </citation>
    <scope>NUCLEOTIDE SEQUENCE [LARGE SCALE GENOMIC DNA]</scope>
    <source>
        <strain evidence="9 10">MCB</strain>
    </source>
</reference>
<evidence type="ECO:0000256" key="2">
    <source>
        <dbReference type="ARBA" id="ARBA00022695"/>
    </source>
</evidence>
<comment type="caution">
    <text evidence="9">The sequence shown here is derived from an EMBL/GenBank/DDBJ whole genome shotgun (WGS) entry which is preliminary data.</text>
</comment>
<evidence type="ECO:0000256" key="5">
    <source>
        <dbReference type="ARBA" id="ARBA00034531"/>
    </source>
</evidence>
<accession>A0A0J5IPA5</accession>
<dbReference type="InterPro" id="IPR003812">
    <property type="entry name" value="Fido"/>
</dbReference>
<dbReference type="PANTHER" id="PTHR39560:SF1">
    <property type="entry name" value="PROTEIN ADENYLYLTRANSFERASE FIC-RELATED"/>
    <property type="match status" value="1"/>
</dbReference>